<evidence type="ECO:0000259" key="1">
    <source>
        <dbReference type="PROSITE" id="PS50994"/>
    </source>
</evidence>
<dbReference type="InterPro" id="IPR012337">
    <property type="entry name" value="RNaseH-like_sf"/>
</dbReference>
<dbReference type="EMBL" id="DF145031">
    <property type="protein sequence ID" value="GAA57772.1"/>
    <property type="molecule type" value="Genomic_DNA"/>
</dbReference>
<dbReference type="SUPFAM" id="SSF53098">
    <property type="entry name" value="Ribonuclease H-like"/>
    <property type="match status" value="1"/>
</dbReference>
<proteinExistence type="predicted"/>
<accession>G7YXU2</accession>
<keyword evidence="4" id="KW-1185">Reference proteome</keyword>
<dbReference type="Proteomes" id="UP000008909">
    <property type="component" value="Unassembled WGS sequence"/>
</dbReference>
<gene>
    <name evidence="2" type="ORF">CLF_113180</name>
    <name evidence="3" type="ORF">CLF_113340</name>
</gene>
<reference evidence="2" key="1">
    <citation type="journal article" date="2011" name="Genome Biol.">
        <title>The draft genome of the carcinogenic human liver fluke Clonorchis sinensis.</title>
        <authorList>
            <person name="Wang X."/>
            <person name="Chen W."/>
            <person name="Huang Y."/>
            <person name="Sun J."/>
            <person name="Men J."/>
            <person name="Liu H."/>
            <person name="Luo F."/>
            <person name="Guo L."/>
            <person name="Lv X."/>
            <person name="Deng C."/>
            <person name="Zhou C."/>
            <person name="Fan Y."/>
            <person name="Li X."/>
            <person name="Huang L."/>
            <person name="Hu Y."/>
            <person name="Liang C."/>
            <person name="Hu X."/>
            <person name="Xu J."/>
            <person name="Yu X."/>
        </authorList>
    </citation>
    <scope>NUCLEOTIDE SEQUENCE [LARGE SCALE GENOMIC DNA]</scope>
    <source>
        <strain evidence="2">Henan</strain>
    </source>
</reference>
<dbReference type="GO" id="GO:0015074">
    <property type="term" value="P:DNA integration"/>
    <property type="evidence" value="ECO:0007669"/>
    <property type="project" value="InterPro"/>
</dbReference>
<dbReference type="InterPro" id="IPR050951">
    <property type="entry name" value="Retrovirus_Pol_polyprotein"/>
</dbReference>
<dbReference type="GO" id="GO:0003676">
    <property type="term" value="F:nucleic acid binding"/>
    <property type="evidence" value="ECO:0007669"/>
    <property type="project" value="InterPro"/>
</dbReference>
<sequence>MSELFPMHNFPEVSQPTVTAALATVGKTMVAHLCGFCQTIWRQSFLIVVDALSKWSDVFVMSETTTMATVTKLRHLFSIFGIPEITVFDNDTQFTSHQFGEFFRRLCITLVTSSPQSTGEAGRLVDTFKRVLSKAK</sequence>
<dbReference type="Gene3D" id="3.30.420.10">
    <property type="entry name" value="Ribonuclease H-like superfamily/Ribonuclease H"/>
    <property type="match status" value="1"/>
</dbReference>
<dbReference type="EMBL" id="DF145171">
    <property type="protein sequence ID" value="GAA57910.1"/>
    <property type="molecule type" value="Genomic_DNA"/>
</dbReference>
<name>G7YXU2_CLOSI</name>
<evidence type="ECO:0000313" key="4">
    <source>
        <dbReference type="Proteomes" id="UP000008909"/>
    </source>
</evidence>
<feature type="domain" description="Integrase catalytic" evidence="1">
    <location>
        <begin position="12"/>
        <end position="136"/>
    </location>
</feature>
<dbReference type="InterPro" id="IPR036397">
    <property type="entry name" value="RNaseH_sf"/>
</dbReference>
<dbReference type="AlphaFoldDB" id="G7YXU2"/>
<dbReference type="PANTHER" id="PTHR37984:SF5">
    <property type="entry name" value="PROTEIN NYNRIN-LIKE"/>
    <property type="match status" value="1"/>
</dbReference>
<organism evidence="2 4">
    <name type="scientific">Clonorchis sinensis</name>
    <name type="common">Chinese liver fluke</name>
    <dbReference type="NCBI Taxonomy" id="79923"/>
    <lineage>
        <taxon>Eukaryota</taxon>
        <taxon>Metazoa</taxon>
        <taxon>Spiralia</taxon>
        <taxon>Lophotrochozoa</taxon>
        <taxon>Platyhelminthes</taxon>
        <taxon>Trematoda</taxon>
        <taxon>Digenea</taxon>
        <taxon>Opisthorchiida</taxon>
        <taxon>Opisthorchiata</taxon>
        <taxon>Opisthorchiidae</taxon>
        <taxon>Clonorchis</taxon>
    </lineage>
</organism>
<protein>
    <recommendedName>
        <fullName evidence="1">Integrase catalytic domain-containing protein</fullName>
    </recommendedName>
</protein>
<evidence type="ECO:0000313" key="2">
    <source>
        <dbReference type="EMBL" id="GAA57772.1"/>
    </source>
</evidence>
<dbReference type="PROSITE" id="PS50994">
    <property type="entry name" value="INTEGRASE"/>
    <property type="match status" value="1"/>
</dbReference>
<dbReference type="InterPro" id="IPR001584">
    <property type="entry name" value="Integrase_cat-core"/>
</dbReference>
<evidence type="ECO:0000313" key="3">
    <source>
        <dbReference type="EMBL" id="GAA57910.1"/>
    </source>
</evidence>
<reference key="2">
    <citation type="submission" date="2011-10" db="EMBL/GenBank/DDBJ databases">
        <title>The genome and transcriptome sequence of Clonorchis sinensis provide insights into the carcinogenic liver fluke.</title>
        <authorList>
            <person name="Wang X."/>
            <person name="Huang Y."/>
            <person name="Chen W."/>
            <person name="Liu H."/>
            <person name="Guo L."/>
            <person name="Chen Y."/>
            <person name="Luo F."/>
            <person name="Zhou W."/>
            <person name="Sun J."/>
            <person name="Mao Q."/>
            <person name="Liang P."/>
            <person name="Zhou C."/>
            <person name="Tian Y."/>
            <person name="Men J."/>
            <person name="Lv X."/>
            <person name="Huang L."/>
            <person name="Zhou J."/>
            <person name="Hu Y."/>
            <person name="Li R."/>
            <person name="Zhang F."/>
            <person name="Lei H."/>
            <person name="Li X."/>
            <person name="Hu X."/>
            <person name="Liang C."/>
            <person name="Xu J."/>
            <person name="Wu Z."/>
            <person name="Yu X."/>
        </authorList>
    </citation>
    <scope>NUCLEOTIDE SEQUENCE</scope>
    <source>
        <strain>Henan</strain>
    </source>
</reference>
<dbReference type="PANTHER" id="PTHR37984">
    <property type="entry name" value="PROTEIN CBG26694"/>
    <property type="match status" value="1"/>
</dbReference>